<feature type="compositionally biased region" description="Polar residues" evidence="1">
    <location>
        <begin position="86"/>
        <end position="99"/>
    </location>
</feature>
<feature type="compositionally biased region" description="Pro residues" evidence="1">
    <location>
        <begin position="396"/>
        <end position="409"/>
    </location>
</feature>
<feature type="compositionally biased region" description="Basic and acidic residues" evidence="1">
    <location>
        <begin position="733"/>
        <end position="756"/>
    </location>
</feature>
<name>A0AAE1B4C0_9GAST</name>
<feature type="region of interest" description="Disordered" evidence="1">
    <location>
        <begin position="135"/>
        <end position="161"/>
    </location>
</feature>
<evidence type="ECO:0000256" key="1">
    <source>
        <dbReference type="SAM" id="MobiDB-lite"/>
    </source>
</evidence>
<feature type="compositionally biased region" description="Basic and acidic residues" evidence="1">
    <location>
        <begin position="314"/>
        <end position="329"/>
    </location>
</feature>
<feature type="compositionally biased region" description="Basic and acidic residues" evidence="1">
    <location>
        <begin position="633"/>
        <end position="645"/>
    </location>
</feature>
<keyword evidence="3" id="KW-1185">Reference proteome</keyword>
<dbReference type="Proteomes" id="UP001283361">
    <property type="component" value="Unassembled WGS sequence"/>
</dbReference>
<feature type="region of interest" description="Disordered" evidence="1">
    <location>
        <begin position="633"/>
        <end position="716"/>
    </location>
</feature>
<dbReference type="AlphaFoldDB" id="A0AAE1B4C0"/>
<feature type="compositionally biased region" description="Basic and acidic residues" evidence="1">
    <location>
        <begin position="222"/>
        <end position="248"/>
    </location>
</feature>
<dbReference type="EMBL" id="JAWDGP010000571">
    <property type="protein sequence ID" value="KAK3799418.1"/>
    <property type="molecule type" value="Genomic_DNA"/>
</dbReference>
<feature type="compositionally biased region" description="Basic and acidic residues" evidence="1">
    <location>
        <begin position="174"/>
        <end position="184"/>
    </location>
</feature>
<feature type="compositionally biased region" description="Basic and acidic residues" evidence="1">
    <location>
        <begin position="539"/>
        <end position="558"/>
    </location>
</feature>
<evidence type="ECO:0000313" key="2">
    <source>
        <dbReference type="EMBL" id="KAK3799418.1"/>
    </source>
</evidence>
<feature type="compositionally biased region" description="Basic and acidic residues" evidence="1">
    <location>
        <begin position="454"/>
        <end position="463"/>
    </location>
</feature>
<feature type="compositionally biased region" description="Pro residues" evidence="1">
    <location>
        <begin position="573"/>
        <end position="582"/>
    </location>
</feature>
<feature type="compositionally biased region" description="Basic and acidic residues" evidence="1">
    <location>
        <begin position="135"/>
        <end position="151"/>
    </location>
</feature>
<feature type="compositionally biased region" description="Polar residues" evidence="1">
    <location>
        <begin position="212"/>
        <end position="221"/>
    </location>
</feature>
<proteinExistence type="predicted"/>
<sequence>MTAVDTDIDSFIQQQKAKLANERNILNNGLLSVGELANFCGRGIYFDAKPFEAEVYYNPVLRRSSKPHEVDDISSRNAPARRKWADNQSAQPQNFAQQGTPIEIGLPLTNRGYHDSQRDLALQRRQEYNELLEKKGLGKAKDAPRPGHSDPRQSGLDIGHYEDERKILDRERQRDYQHYQEQQRAKASSRAQAPEIKQDSDYNSGVLDYNSGKFSYQQSRKQLAEERRKEYNDLLRSKREKSKERQEVEIDAPTIIPFDRADQDKARLKALEEERRREYNQVKAKLQERKPQREPTPQDDYGLPVGEYQKQKQKGRDQREYREMLQRQQEEQKRLVLIQEMGVAPEKVPYILEQEKRNLGHYPESNYNSAQAQEKRVQFESPNLEERYSYQRHLQSPPPPQQQQQPPSPLLNQQYHQSPFPTRGQSTAATQPPWHRNSPPPQREQSDKMNSAEYRQRWRDQHRLGSVKRPKWGPPAPVEPLNLLGSGIPEQDMAEYRRRWFELKGKHLEPGSTRKQWSSPVKLSPRGTLDTDRLILEVQREKEMNEYRESWRRQRGELQEPSPRRPQRGPSDSRPPPPPPVQRPTDQDDYRRKWQQHHAQGQEPAPYINRNLDTKGKNMMAALDTESIIQQVVKEKREKEEREARQNNNVLVGGGGGGGPASNRGANPPRVSGSPAPAMDKDTYKRLWAQQNSQRRGPFEPTSSTRNKKDSNVPRLDTDALIAEVMAEKLEEENQKLRQERQQLEAAKRAMAEPRKPTPAQRSQRQIEPRLADAQWEVDDYRMRWKAQNSEVELVPASFMETMSLLNNVVSSNSFGFCNS</sequence>
<feature type="region of interest" description="Disordered" evidence="1">
    <location>
        <begin position="174"/>
        <end position="254"/>
    </location>
</feature>
<feature type="region of interest" description="Disordered" evidence="1">
    <location>
        <begin position="66"/>
        <end position="99"/>
    </location>
</feature>
<protein>
    <submittedName>
        <fullName evidence="2">Uncharacterized protein</fullName>
    </submittedName>
</protein>
<accession>A0AAE1B4C0</accession>
<feature type="region of interest" description="Disordered" evidence="1">
    <location>
        <begin position="361"/>
        <end position="486"/>
    </location>
</feature>
<feature type="compositionally biased region" description="Basic and acidic residues" evidence="1">
    <location>
        <begin position="274"/>
        <end position="293"/>
    </location>
</feature>
<feature type="region of interest" description="Disordered" evidence="1">
    <location>
        <begin position="507"/>
        <end position="527"/>
    </location>
</feature>
<feature type="compositionally biased region" description="Polar residues" evidence="1">
    <location>
        <begin position="415"/>
        <end position="430"/>
    </location>
</feature>
<organism evidence="2 3">
    <name type="scientific">Elysia crispata</name>
    <name type="common">lettuce slug</name>
    <dbReference type="NCBI Taxonomy" id="231223"/>
    <lineage>
        <taxon>Eukaryota</taxon>
        <taxon>Metazoa</taxon>
        <taxon>Spiralia</taxon>
        <taxon>Lophotrochozoa</taxon>
        <taxon>Mollusca</taxon>
        <taxon>Gastropoda</taxon>
        <taxon>Heterobranchia</taxon>
        <taxon>Euthyneura</taxon>
        <taxon>Panpulmonata</taxon>
        <taxon>Sacoglossa</taxon>
        <taxon>Placobranchoidea</taxon>
        <taxon>Plakobranchidae</taxon>
        <taxon>Elysia</taxon>
    </lineage>
</organism>
<feature type="region of interest" description="Disordered" evidence="1">
    <location>
        <begin position="539"/>
        <end position="619"/>
    </location>
</feature>
<feature type="region of interest" description="Disordered" evidence="1">
    <location>
        <begin position="733"/>
        <end position="768"/>
    </location>
</feature>
<feature type="compositionally biased region" description="Polar residues" evidence="1">
    <location>
        <begin position="689"/>
        <end position="705"/>
    </location>
</feature>
<comment type="caution">
    <text evidence="2">The sequence shown here is derived from an EMBL/GenBank/DDBJ whole genome shotgun (WGS) entry which is preliminary data.</text>
</comment>
<feature type="region of interest" description="Disordered" evidence="1">
    <location>
        <begin position="274"/>
        <end position="329"/>
    </location>
</feature>
<reference evidence="2" key="1">
    <citation type="journal article" date="2023" name="G3 (Bethesda)">
        <title>A reference genome for the long-term kleptoplast-retaining sea slug Elysia crispata morphotype clarki.</title>
        <authorList>
            <person name="Eastman K.E."/>
            <person name="Pendleton A.L."/>
            <person name="Shaikh M.A."/>
            <person name="Suttiyut T."/>
            <person name="Ogas R."/>
            <person name="Tomko P."/>
            <person name="Gavelis G."/>
            <person name="Widhalm J.R."/>
            <person name="Wisecaver J.H."/>
        </authorList>
    </citation>
    <scope>NUCLEOTIDE SEQUENCE</scope>
    <source>
        <strain evidence="2">ECLA1</strain>
    </source>
</reference>
<evidence type="ECO:0000313" key="3">
    <source>
        <dbReference type="Proteomes" id="UP001283361"/>
    </source>
</evidence>
<gene>
    <name evidence="2" type="ORF">RRG08_009962</name>
</gene>
<feature type="compositionally biased region" description="Basic and acidic residues" evidence="1">
    <location>
        <begin position="707"/>
        <end position="716"/>
    </location>
</feature>
<feature type="compositionally biased region" description="Basic and acidic residues" evidence="1">
    <location>
        <begin position="373"/>
        <end position="389"/>
    </location>
</feature>